<dbReference type="InterPro" id="IPR022770">
    <property type="entry name" value="IucA/IucC-like_C"/>
</dbReference>
<name>A0A1H1XY87_9GAMM</name>
<dbReference type="STRING" id="487184.SAMN05216421_2993"/>
<dbReference type="NCBIfam" id="TIGR03951">
    <property type="entry name" value="Fe_III_red_FhuF"/>
    <property type="match status" value="1"/>
</dbReference>
<sequence>MIQTLPDLFPGPLARLGQTLTLAGDPRPSVDLQQYLAPQQLSDNLLRFAPQYADADRRALASIWIKYHFLRLVPAVLTASLLHNWRLPVHVASLRVVIGEDGLPEVFVLPDIGRPWSREPVNGFERFEELLDHHLDPVIRALCSQVKIAPKVLWSSVGHYYEWALGEVASAGAPEARTSQGRELLTTTCRPNGYTNPLYGSIRYVQRPGTDEPHRQRKHCCVRYLLPGKKLCATCPHTDNPPAGYQPDAILAREA</sequence>
<proteinExistence type="predicted"/>
<dbReference type="OrthoDB" id="8993954at2"/>
<organism evidence="3 4">
    <name type="scientific">Halopseudomonas xinjiangensis</name>
    <dbReference type="NCBI Taxonomy" id="487184"/>
    <lineage>
        <taxon>Bacteria</taxon>
        <taxon>Pseudomonadati</taxon>
        <taxon>Pseudomonadota</taxon>
        <taxon>Gammaproteobacteria</taxon>
        <taxon>Pseudomonadales</taxon>
        <taxon>Pseudomonadaceae</taxon>
        <taxon>Halopseudomonas</taxon>
    </lineage>
</organism>
<evidence type="ECO:0000259" key="1">
    <source>
        <dbReference type="Pfam" id="PF06276"/>
    </source>
</evidence>
<reference evidence="4" key="1">
    <citation type="submission" date="2016-10" db="EMBL/GenBank/DDBJ databases">
        <authorList>
            <person name="Varghese N."/>
            <person name="Submissions S."/>
        </authorList>
    </citation>
    <scope>NUCLEOTIDE SEQUENCE [LARGE SCALE GENOMIC DNA]</scope>
    <source>
        <strain evidence="4">NRRL B-51270</strain>
    </source>
</reference>
<keyword evidence="4" id="KW-1185">Reference proteome</keyword>
<dbReference type="InterPro" id="IPR008090">
    <property type="entry name" value="Fe_iron_reduct"/>
</dbReference>
<dbReference type="AlphaFoldDB" id="A0A1H1XY87"/>
<dbReference type="Pfam" id="PF06276">
    <property type="entry name" value="FhuF"/>
    <property type="match status" value="1"/>
</dbReference>
<protein>
    <submittedName>
        <fullName evidence="3">Ferric iron reductase protein FhuF</fullName>
    </submittedName>
</protein>
<dbReference type="InterPro" id="IPR024726">
    <property type="entry name" value="FhuF_C"/>
</dbReference>
<evidence type="ECO:0000313" key="3">
    <source>
        <dbReference type="EMBL" id="SDT14237.1"/>
    </source>
</evidence>
<accession>A0A1H1XY87</accession>
<evidence type="ECO:0000313" key="4">
    <source>
        <dbReference type="Proteomes" id="UP000243207"/>
    </source>
</evidence>
<dbReference type="Pfam" id="PF11575">
    <property type="entry name" value="FhuF_C"/>
    <property type="match status" value="1"/>
</dbReference>
<feature type="domain" description="Aerobactin siderophore biosynthesis IucA/IucC-like C-terminal" evidence="1">
    <location>
        <begin position="62"/>
        <end position="207"/>
    </location>
</feature>
<dbReference type="EMBL" id="LT629736">
    <property type="protein sequence ID" value="SDT14237.1"/>
    <property type="molecule type" value="Genomic_DNA"/>
</dbReference>
<feature type="domain" description="Ferric siderophore reductase C-terminal" evidence="2">
    <location>
        <begin position="217"/>
        <end position="237"/>
    </location>
</feature>
<dbReference type="RefSeq" id="WP_157718188.1">
    <property type="nucleotide sequence ID" value="NZ_LT629736.1"/>
</dbReference>
<dbReference type="GO" id="GO:0003824">
    <property type="term" value="F:catalytic activity"/>
    <property type="evidence" value="ECO:0007669"/>
    <property type="project" value="UniProtKB-ARBA"/>
</dbReference>
<gene>
    <name evidence="3" type="ORF">SAMN05216421_2993</name>
</gene>
<dbReference type="Proteomes" id="UP000243207">
    <property type="component" value="Chromosome I"/>
</dbReference>
<evidence type="ECO:0000259" key="2">
    <source>
        <dbReference type="Pfam" id="PF11575"/>
    </source>
</evidence>
<dbReference type="GO" id="GO:0051537">
    <property type="term" value="F:2 iron, 2 sulfur cluster binding"/>
    <property type="evidence" value="ECO:0007669"/>
    <property type="project" value="InterPro"/>
</dbReference>